<gene>
    <name evidence="3" type="ORF">GYMLUDRAFT_197055</name>
</gene>
<evidence type="ECO:0000313" key="4">
    <source>
        <dbReference type="Proteomes" id="UP000053593"/>
    </source>
</evidence>
<dbReference type="InterPro" id="IPR041173">
    <property type="entry name" value="LodA_C"/>
</dbReference>
<protein>
    <recommendedName>
        <fullName evidence="5">L-lysine 6-oxidase</fullName>
    </recommendedName>
</protein>
<dbReference type="EMBL" id="KN834764">
    <property type="protein sequence ID" value="KIK63447.1"/>
    <property type="molecule type" value="Genomic_DNA"/>
</dbReference>
<evidence type="ECO:0000259" key="1">
    <source>
        <dbReference type="Pfam" id="PF17990"/>
    </source>
</evidence>
<evidence type="ECO:0008006" key="5">
    <source>
        <dbReference type="Google" id="ProtNLM"/>
    </source>
</evidence>
<proteinExistence type="predicted"/>
<feature type="domain" description="L-lysine epsilon oxidase C-terminal" evidence="2">
    <location>
        <begin position="384"/>
        <end position="516"/>
    </location>
</feature>
<evidence type="ECO:0000259" key="2">
    <source>
        <dbReference type="Pfam" id="PF18417"/>
    </source>
</evidence>
<dbReference type="Proteomes" id="UP000053593">
    <property type="component" value="Unassembled WGS sequence"/>
</dbReference>
<dbReference type="InterPro" id="IPR041168">
    <property type="entry name" value="LodA_N"/>
</dbReference>
<name>A0A0D0CV17_9AGAR</name>
<feature type="domain" description="L-Lysine epsilon oxidase N-terminal" evidence="1">
    <location>
        <begin position="16"/>
        <end position="244"/>
    </location>
</feature>
<dbReference type="HOGENOM" id="CLU_012035_1_0_1"/>
<reference evidence="3 4" key="1">
    <citation type="submission" date="2014-04" db="EMBL/GenBank/DDBJ databases">
        <title>Evolutionary Origins and Diversification of the Mycorrhizal Mutualists.</title>
        <authorList>
            <consortium name="DOE Joint Genome Institute"/>
            <consortium name="Mycorrhizal Genomics Consortium"/>
            <person name="Kohler A."/>
            <person name="Kuo A."/>
            <person name="Nagy L.G."/>
            <person name="Floudas D."/>
            <person name="Copeland A."/>
            <person name="Barry K.W."/>
            <person name="Cichocki N."/>
            <person name="Veneault-Fourrey C."/>
            <person name="LaButti K."/>
            <person name="Lindquist E.A."/>
            <person name="Lipzen A."/>
            <person name="Lundell T."/>
            <person name="Morin E."/>
            <person name="Murat C."/>
            <person name="Riley R."/>
            <person name="Ohm R."/>
            <person name="Sun H."/>
            <person name="Tunlid A."/>
            <person name="Henrissat B."/>
            <person name="Grigoriev I.V."/>
            <person name="Hibbett D.S."/>
            <person name="Martin F."/>
        </authorList>
    </citation>
    <scope>NUCLEOTIDE SEQUENCE [LARGE SCALE GENOMIC DNA]</scope>
    <source>
        <strain evidence="3 4">FD-317 M1</strain>
    </source>
</reference>
<dbReference type="Pfam" id="PF17990">
    <property type="entry name" value="LodA_N"/>
    <property type="match status" value="1"/>
</dbReference>
<accession>A0A0D0CV17</accession>
<dbReference type="AlphaFoldDB" id="A0A0D0CV17"/>
<dbReference type="Pfam" id="PF18417">
    <property type="entry name" value="LodA_C"/>
    <property type="match status" value="1"/>
</dbReference>
<organism evidence="3 4">
    <name type="scientific">Collybiopsis luxurians FD-317 M1</name>
    <dbReference type="NCBI Taxonomy" id="944289"/>
    <lineage>
        <taxon>Eukaryota</taxon>
        <taxon>Fungi</taxon>
        <taxon>Dikarya</taxon>
        <taxon>Basidiomycota</taxon>
        <taxon>Agaricomycotina</taxon>
        <taxon>Agaricomycetes</taxon>
        <taxon>Agaricomycetidae</taxon>
        <taxon>Agaricales</taxon>
        <taxon>Marasmiineae</taxon>
        <taxon>Omphalotaceae</taxon>
        <taxon>Collybiopsis</taxon>
        <taxon>Collybiopsis luxurians</taxon>
    </lineage>
</organism>
<keyword evidence="4" id="KW-1185">Reference proteome</keyword>
<sequence>MSRTFGLPDIGYVEIFPPIGIARVGDAKEENDFYFAPEVPGLDDPPSEHFRSKAGKGDIKRQAVRFRVYAYDKNGTILGEINNSANLQGYKLSWTVHVANKKAAYNVSSGLYRDFLPQLRNPDVDRVNTDGDTRDPFTLKFENRANLIIDPGKKTIERGSGPPVVPLTGGYFIGSTGKKRPVQLGELRTDEQGRLIFLGSDGHSYSVSPPEGTDVVPEIISEFDSVDWYDSTCDGWLYVEVTHAEVPKAKITSSKATIISSVPKFAWGLRLPTSLYDIIEDIYHPKPDPNPATNFYKDIWPVILATYKLSWVDINAFQGHGTGAYGNFQSRETKLSDPSSANAGLREYIFNRLREPNFRNENQAKTEFMPRLSGDNGDAIEPGDDSNVTGKPIERFAALTELQYNRFKCWKDGNFETGKPFDKTTIEEYPLENQPLMLTVAMLETTVGNPLYPGIETYWIAKLKDAYILDNERKLDPPFRIDHHKVLPGFLTRGLSLPWQSDFDQCNTHWWPAARPEDIVRIADASAEYPKPRVKWDRGLRDTPDDTLASFFPGSTDMVNHWNQLGFVVKKKDSDPPEWYEVERTLGEPQGVGEKRGGVRLQRFILS</sequence>
<evidence type="ECO:0000313" key="3">
    <source>
        <dbReference type="EMBL" id="KIK63447.1"/>
    </source>
</evidence>
<dbReference type="OrthoDB" id="3253404at2759"/>
<dbReference type="InterPro" id="IPR033798">
    <property type="entry name" value="LodA-like"/>
</dbReference>
<dbReference type="CDD" id="cd14730">
    <property type="entry name" value="LodA_like"/>
    <property type="match status" value="1"/>
</dbReference>